<feature type="compositionally biased region" description="Low complexity" evidence="1">
    <location>
        <begin position="1"/>
        <end position="15"/>
    </location>
</feature>
<keyword evidence="2" id="KW-1133">Transmembrane helix</keyword>
<reference evidence="3 4" key="1">
    <citation type="submission" date="2020-07" db="EMBL/GenBank/DDBJ databases">
        <title>MOT database genomes.</title>
        <authorList>
            <person name="Joseph S."/>
            <person name="Aduse-Opoku J."/>
            <person name="Hashim A."/>
            <person name="Wade W."/>
            <person name="Curtis M."/>
        </authorList>
    </citation>
    <scope>NUCLEOTIDE SEQUENCE [LARGE SCALE GENOMIC DNA]</scope>
    <source>
        <strain evidence="3 4">DSM 100099</strain>
    </source>
</reference>
<dbReference type="Proteomes" id="UP000561011">
    <property type="component" value="Unassembled WGS sequence"/>
</dbReference>
<feature type="region of interest" description="Disordered" evidence="1">
    <location>
        <begin position="1"/>
        <end position="21"/>
    </location>
</feature>
<keyword evidence="2" id="KW-0812">Transmembrane</keyword>
<feature type="transmembrane region" description="Helical" evidence="2">
    <location>
        <begin position="30"/>
        <end position="49"/>
    </location>
</feature>
<dbReference type="AlphaFoldDB" id="A0A853EXI8"/>
<evidence type="ECO:0000313" key="4">
    <source>
        <dbReference type="Proteomes" id="UP000561011"/>
    </source>
</evidence>
<keyword evidence="2" id="KW-0472">Membrane</keyword>
<dbReference type="RefSeq" id="WP_179913200.1">
    <property type="nucleotide sequence ID" value="NZ_JACBYE010000016.1"/>
</dbReference>
<comment type="caution">
    <text evidence="3">The sequence shown here is derived from an EMBL/GenBank/DDBJ whole genome shotgun (WGS) entry which is preliminary data.</text>
</comment>
<gene>
    <name evidence="3" type="ORF">HZZ10_08585</name>
</gene>
<protein>
    <submittedName>
        <fullName evidence="3">Uncharacterized protein</fullName>
    </submittedName>
</protein>
<evidence type="ECO:0000313" key="3">
    <source>
        <dbReference type="EMBL" id="NYS93578.1"/>
    </source>
</evidence>
<organism evidence="3 4">
    <name type="scientific">Sanguibacter inulinus</name>
    <dbReference type="NCBI Taxonomy" id="60922"/>
    <lineage>
        <taxon>Bacteria</taxon>
        <taxon>Bacillati</taxon>
        <taxon>Actinomycetota</taxon>
        <taxon>Actinomycetes</taxon>
        <taxon>Micrococcales</taxon>
        <taxon>Sanguibacteraceae</taxon>
        <taxon>Sanguibacter</taxon>
    </lineage>
</organism>
<sequence>MDQTRATTTQPAPTDETPGRRWAVPAGRRLVVLSLALAVVTAGSLWVTLQTASSAEKAGDGVRRTDITSLTERMPALAIGRTAVWYSGWMNGQKAADEPVPTWMDAVVTLPEGRAADLASAYSTAPATRSPEVVDDLAGDVPTGELESSVALDNALSTPYWHASAYLSVETDEIVLVVEGRHSAR</sequence>
<dbReference type="EMBL" id="JACBYE010000016">
    <property type="protein sequence ID" value="NYS93578.1"/>
    <property type="molecule type" value="Genomic_DNA"/>
</dbReference>
<accession>A0A853EXI8</accession>
<evidence type="ECO:0000256" key="2">
    <source>
        <dbReference type="SAM" id="Phobius"/>
    </source>
</evidence>
<proteinExistence type="predicted"/>
<evidence type="ECO:0000256" key="1">
    <source>
        <dbReference type="SAM" id="MobiDB-lite"/>
    </source>
</evidence>
<keyword evidence="4" id="KW-1185">Reference proteome</keyword>
<name>A0A853EXI8_9MICO</name>